<evidence type="ECO:0000259" key="1">
    <source>
        <dbReference type="Pfam" id="PF08241"/>
    </source>
</evidence>
<gene>
    <name evidence="2" type="ORF">DZF96_07000</name>
</gene>
<evidence type="ECO:0000313" key="2">
    <source>
        <dbReference type="EMBL" id="RII97515.1"/>
    </source>
</evidence>
<dbReference type="SUPFAM" id="SSF53335">
    <property type="entry name" value="S-adenosyl-L-methionine-dependent methyltransferases"/>
    <property type="match status" value="1"/>
</dbReference>
<evidence type="ECO:0000313" key="3">
    <source>
        <dbReference type="Proteomes" id="UP000266298"/>
    </source>
</evidence>
<reference evidence="2 3" key="1">
    <citation type="submission" date="2018-08" db="EMBL/GenBank/DDBJ databases">
        <title>Genome Sequence of Clavibacter michiganensis Subspecies type strains, and the Atypical Peach-Colored Strains Isolated from Tomato.</title>
        <authorList>
            <person name="Osdaghi E."/>
            <person name="Portier P."/>
            <person name="Briand M."/>
            <person name="Jacques M.-A."/>
        </authorList>
    </citation>
    <scope>NUCLEOTIDE SEQUENCE [LARGE SCALE GENOMIC DNA]</scope>
    <source>
        <strain evidence="2 3">CFBP 7493</strain>
    </source>
</reference>
<dbReference type="GO" id="GO:0008757">
    <property type="term" value="F:S-adenosylmethionine-dependent methyltransferase activity"/>
    <property type="evidence" value="ECO:0007669"/>
    <property type="project" value="InterPro"/>
</dbReference>
<organism evidence="2 3">
    <name type="scientific">Clavibacter michiganensis</name>
    <dbReference type="NCBI Taxonomy" id="28447"/>
    <lineage>
        <taxon>Bacteria</taxon>
        <taxon>Bacillati</taxon>
        <taxon>Actinomycetota</taxon>
        <taxon>Actinomycetes</taxon>
        <taxon>Micrococcales</taxon>
        <taxon>Microbacteriaceae</taxon>
        <taxon>Clavibacter</taxon>
    </lineage>
</organism>
<proteinExistence type="predicted"/>
<name>A0A399NTR3_9MICO</name>
<protein>
    <submittedName>
        <fullName evidence="2">Class I SAM-dependent methyltransferase</fullName>
    </submittedName>
</protein>
<dbReference type="InterPro" id="IPR013216">
    <property type="entry name" value="Methyltransf_11"/>
</dbReference>
<dbReference type="InterPro" id="IPR029063">
    <property type="entry name" value="SAM-dependent_MTases_sf"/>
</dbReference>
<keyword evidence="2" id="KW-0489">Methyltransferase</keyword>
<dbReference type="Pfam" id="PF08241">
    <property type="entry name" value="Methyltransf_11"/>
    <property type="match status" value="1"/>
</dbReference>
<keyword evidence="2" id="KW-0808">Transferase</keyword>
<dbReference type="GO" id="GO:0032259">
    <property type="term" value="P:methylation"/>
    <property type="evidence" value="ECO:0007669"/>
    <property type="project" value="UniProtKB-KW"/>
</dbReference>
<dbReference type="EMBL" id="QWEC01000076">
    <property type="protein sequence ID" value="RII97515.1"/>
    <property type="molecule type" value="Genomic_DNA"/>
</dbReference>
<dbReference type="RefSeq" id="WP_043583481.1">
    <property type="nucleotide sequence ID" value="NZ_QWEC01000076.1"/>
</dbReference>
<dbReference type="AlphaFoldDB" id="A0A399NTR3"/>
<dbReference type="Gene3D" id="3.40.50.150">
    <property type="entry name" value="Vaccinia Virus protein VP39"/>
    <property type="match status" value="1"/>
</dbReference>
<sequence length="233" mass="24330">MSLAVEHPEDRASARVRTFGSGGGEPYARALRDSGEVLFLSLASSDDDSAEVMDLGRWSADADAVDASLLADAAGPVLDIGCGPGRMVRAAMDAGLGALGIDVSPTVVEMAAGLGLPVLHRSVFERLPREGGWGTLLLLDGNIGIGGDAAALLARCGDLLDDEGALVVETHPDPARDRTFECTVEDGQGRASDPFPWAQVGRDAVARMAVDAGLELVQCWETEGRSFCRLVRA</sequence>
<accession>A0A399NTR3</accession>
<comment type="caution">
    <text evidence="2">The sequence shown here is derived from an EMBL/GenBank/DDBJ whole genome shotgun (WGS) entry which is preliminary data.</text>
</comment>
<feature type="domain" description="Methyltransferase type 11" evidence="1">
    <location>
        <begin position="78"/>
        <end position="113"/>
    </location>
</feature>
<dbReference type="Proteomes" id="UP000266298">
    <property type="component" value="Unassembled WGS sequence"/>
</dbReference>